<sequence length="600" mass="69974">MYQYLLHKVKWLAWYTKTKINYRVKKHTITMSLGNFKGNQGTANVYISANGNGIVAKFCQIQLTPSHSNGLHDFATVSDAVLPIDLSSLTFHRDGIYESEWFVRWITIDKKQNQRFNIYKWIKPDIHYSSREDTNLPQDENSQCTLTREKHLAKKRHEYEFDLYQNDPFVPVKKYILYPALITDISQAFIRYTHRFPERWTSFNQITKAYHMYFKTPTGIDHWEDDQHFAQQRLNWCNWSLIERVVSKAVLQNMMTVDEIRLNKLMSEGIIEMISQDRLFVTNLKMTDGLGIPSPVVLFQQTTHSGLVPVAIQLNQPEDKSHETNPVFYPDDDTNVWKLAKMWCNLADSSIHLGIVHLGLTHLLMEGVNISMHRNLSSRHPVYKLLAPHFHYTLAINELARLDLLGPGEYVDRIIKIKSAGVLLELGKKLEVWRMDIDGTLPADLRKRGLLYPEENENEKINLPGFFYAEDGLRLYYAIREYVDEYVRYYYCGEEDNETKRRLLDDAEIHAFCRELQKPRAFVDGGIGIKGVPSTNNKFETIEQLTDTVTSIIYTCSVMHAATNYPMYDEYGFPPNYSTMLHKEPPSDAVRYLFQCFELL</sequence>
<dbReference type="Proteomes" id="UP000507470">
    <property type="component" value="Unassembled WGS sequence"/>
</dbReference>
<dbReference type="GO" id="GO:0046872">
    <property type="term" value="F:metal ion binding"/>
    <property type="evidence" value="ECO:0007669"/>
    <property type="project" value="UniProtKB-KW"/>
</dbReference>
<name>A0A6J8ER70_MYTCO</name>
<evidence type="ECO:0000313" key="6">
    <source>
        <dbReference type="EMBL" id="CAC5423018.1"/>
    </source>
</evidence>
<dbReference type="GO" id="GO:0004051">
    <property type="term" value="F:arachidonate 5-lipoxygenase activity"/>
    <property type="evidence" value="ECO:0007669"/>
    <property type="project" value="UniProtKB-EC"/>
</dbReference>
<evidence type="ECO:0000256" key="3">
    <source>
        <dbReference type="ARBA" id="ARBA00023002"/>
    </source>
</evidence>
<organism evidence="6 7">
    <name type="scientific">Mytilus coruscus</name>
    <name type="common">Sea mussel</name>
    <dbReference type="NCBI Taxonomy" id="42192"/>
    <lineage>
        <taxon>Eukaryota</taxon>
        <taxon>Metazoa</taxon>
        <taxon>Spiralia</taxon>
        <taxon>Lophotrochozoa</taxon>
        <taxon>Mollusca</taxon>
        <taxon>Bivalvia</taxon>
        <taxon>Autobranchia</taxon>
        <taxon>Pteriomorphia</taxon>
        <taxon>Mytilida</taxon>
        <taxon>Mytiloidea</taxon>
        <taxon>Mytilidae</taxon>
        <taxon>Mytilinae</taxon>
        <taxon>Mytilus</taxon>
    </lineage>
</organism>
<evidence type="ECO:0000259" key="5">
    <source>
        <dbReference type="PROSITE" id="PS51393"/>
    </source>
</evidence>
<keyword evidence="2" id="KW-0223">Dioxygenase</keyword>
<dbReference type="InterPro" id="IPR013819">
    <property type="entry name" value="LipOase_C"/>
</dbReference>
<feature type="domain" description="Lipoxygenase" evidence="5">
    <location>
        <begin position="134"/>
        <end position="600"/>
    </location>
</feature>
<dbReference type="SUPFAM" id="SSF48484">
    <property type="entry name" value="Lipoxigenase"/>
    <property type="match status" value="1"/>
</dbReference>
<dbReference type="Gene3D" id="1.20.245.10">
    <property type="entry name" value="Lipoxygenase-1, Domain 5"/>
    <property type="match status" value="1"/>
</dbReference>
<dbReference type="PANTHER" id="PTHR11771">
    <property type="entry name" value="LIPOXYGENASE"/>
    <property type="match status" value="1"/>
</dbReference>
<evidence type="ECO:0000256" key="2">
    <source>
        <dbReference type="ARBA" id="ARBA00022964"/>
    </source>
</evidence>
<dbReference type="OrthoDB" id="407298at2759"/>
<dbReference type="GO" id="GO:0034440">
    <property type="term" value="P:lipid oxidation"/>
    <property type="evidence" value="ECO:0007669"/>
    <property type="project" value="InterPro"/>
</dbReference>
<accession>A0A6J8ER70</accession>
<dbReference type="AlphaFoldDB" id="A0A6J8ER70"/>
<evidence type="ECO:0000313" key="7">
    <source>
        <dbReference type="Proteomes" id="UP000507470"/>
    </source>
</evidence>
<keyword evidence="3 6" id="KW-0560">Oxidoreductase</keyword>
<dbReference type="Gene3D" id="3.10.450.60">
    <property type="match status" value="1"/>
</dbReference>
<proteinExistence type="predicted"/>
<dbReference type="EC" id="1.13.11.34" evidence="6"/>
<gene>
    <name evidence="6" type="ORF">MCOR_55028</name>
</gene>
<evidence type="ECO:0000256" key="4">
    <source>
        <dbReference type="ARBA" id="ARBA00023098"/>
    </source>
</evidence>
<dbReference type="InterPro" id="IPR001024">
    <property type="entry name" value="PLAT/LH2_dom"/>
</dbReference>
<dbReference type="EMBL" id="CACVKT020009705">
    <property type="protein sequence ID" value="CAC5423018.1"/>
    <property type="molecule type" value="Genomic_DNA"/>
</dbReference>
<protein>
    <submittedName>
        <fullName evidence="6">ALOX5</fullName>
        <ecNumber evidence="6">1.13.11.34</ecNumber>
    </submittedName>
</protein>
<reference evidence="6 7" key="1">
    <citation type="submission" date="2020-06" db="EMBL/GenBank/DDBJ databases">
        <authorList>
            <person name="Li R."/>
            <person name="Bekaert M."/>
        </authorList>
    </citation>
    <scope>NUCLEOTIDE SEQUENCE [LARGE SCALE GENOMIC DNA]</scope>
    <source>
        <strain evidence="7">wild</strain>
    </source>
</reference>
<dbReference type="InterPro" id="IPR036226">
    <property type="entry name" value="LipOase_C_sf"/>
</dbReference>
<dbReference type="Pfam" id="PF00305">
    <property type="entry name" value="Lipoxygenase"/>
    <property type="match status" value="1"/>
</dbReference>
<keyword evidence="4" id="KW-0443">Lipid metabolism</keyword>
<keyword evidence="1" id="KW-0479">Metal-binding</keyword>
<evidence type="ECO:0000256" key="1">
    <source>
        <dbReference type="ARBA" id="ARBA00022723"/>
    </source>
</evidence>
<dbReference type="Pfam" id="PF01477">
    <property type="entry name" value="PLAT"/>
    <property type="match status" value="1"/>
</dbReference>
<dbReference type="PROSITE" id="PS51393">
    <property type="entry name" value="LIPOXYGENASE_3"/>
    <property type="match status" value="1"/>
</dbReference>
<dbReference type="PRINTS" id="PR00087">
    <property type="entry name" value="LIPOXYGENASE"/>
</dbReference>
<dbReference type="InterPro" id="IPR000907">
    <property type="entry name" value="LipOase"/>
</dbReference>
<keyword evidence="7" id="KW-1185">Reference proteome</keyword>